<feature type="domain" description="FAS1" evidence="1">
    <location>
        <begin position="33"/>
        <end position="175"/>
    </location>
</feature>
<dbReference type="Gene3D" id="2.30.180.10">
    <property type="entry name" value="FAS1 domain"/>
    <property type="match status" value="2"/>
</dbReference>
<dbReference type="InterPro" id="IPR036378">
    <property type="entry name" value="FAS1_dom_sf"/>
</dbReference>
<organism evidence="2 3">
    <name type="scientific">Anseongella ginsenosidimutans</name>
    <dbReference type="NCBI Taxonomy" id="496056"/>
    <lineage>
        <taxon>Bacteria</taxon>
        <taxon>Pseudomonadati</taxon>
        <taxon>Bacteroidota</taxon>
        <taxon>Sphingobacteriia</taxon>
        <taxon>Sphingobacteriales</taxon>
        <taxon>Sphingobacteriaceae</taxon>
        <taxon>Anseongella</taxon>
    </lineage>
</organism>
<dbReference type="SMART" id="SM00554">
    <property type="entry name" value="FAS1"/>
    <property type="match status" value="1"/>
</dbReference>
<evidence type="ECO:0000259" key="1">
    <source>
        <dbReference type="PROSITE" id="PS50213"/>
    </source>
</evidence>
<proteinExistence type="predicted"/>
<comment type="caution">
    <text evidence="2">The sequence shown here is derived from an EMBL/GenBank/DDBJ whole genome shotgun (WGS) entry which is preliminary data.</text>
</comment>
<reference evidence="2 3" key="1">
    <citation type="submission" date="2019-03" db="EMBL/GenBank/DDBJ databases">
        <title>Genomic Encyclopedia of Type Strains, Phase IV (KMG-IV): sequencing the most valuable type-strain genomes for metagenomic binning, comparative biology and taxonomic classification.</title>
        <authorList>
            <person name="Goeker M."/>
        </authorList>
    </citation>
    <scope>NUCLEOTIDE SEQUENCE [LARGE SCALE GENOMIC DNA]</scope>
    <source>
        <strain evidence="2 3">DSM 21100</strain>
    </source>
</reference>
<dbReference type="PROSITE" id="PS51257">
    <property type="entry name" value="PROKAR_LIPOPROTEIN"/>
    <property type="match status" value="1"/>
</dbReference>
<dbReference type="Pfam" id="PF02469">
    <property type="entry name" value="Fasciclin"/>
    <property type="match status" value="1"/>
</dbReference>
<dbReference type="PANTHER" id="PTHR10900:SF77">
    <property type="entry name" value="FI19380P1"/>
    <property type="match status" value="1"/>
</dbReference>
<evidence type="ECO:0000313" key="2">
    <source>
        <dbReference type="EMBL" id="TCS85867.1"/>
    </source>
</evidence>
<dbReference type="EMBL" id="SMAD01000010">
    <property type="protein sequence ID" value="TCS85867.1"/>
    <property type="molecule type" value="Genomic_DNA"/>
</dbReference>
<dbReference type="InterPro" id="IPR000782">
    <property type="entry name" value="FAS1_domain"/>
</dbReference>
<dbReference type="SUPFAM" id="SSF82153">
    <property type="entry name" value="FAS1 domain"/>
    <property type="match status" value="2"/>
</dbReference>
<keyword evidence="3" id="KW-1185">Reference proteome</keyword>
<dbReference type="PROSITE" id="PS50213">
    <property type="entry name" value="FAS1"/>
    <property type="match status" value="2"/>
</dbReference>
<feature type="domain" description="FAS1" evidence="1">
    <location>
        <begin position="179"/>
        <end position="311"/>
    </location>
</feature>
<sequence>MRLNTSLLLLLILAGLTGCENKLSDARFDETEDLQIMDYIETREDLSIFRELVEYTGQRNLLRTAGTYTVFIPDNAAFGRLFARLSEGGNTVDAISDMEPAYWLSYFKYHLLDRKVNTNAFTPGPLPAATALDGKYVIADIRDSYAAIRLNNAATIIQYNIELTNGYVNIIDDVLMPPITTIYEQLKATGKYEIMLGIFEETGLDVYLKDSLLTLFIESDKVLEAYGFNRDSIENLKDWASYHIIPDSGYFLNQLTKQRYFPLYTEESLSFQEDEFGQYYMNEDYRFDQSAEYGIDRVGYNGIYHSMDTIVSIVEAPPSTIRMNLYPPGSPYGEQNVFAKLPARILLNTGTKSYHQNQEGKIVQFDAQQIGDSFYLTFPDVPAGDYRVRLMHRGGGTRGTYLTIYNNQIIDDEIVLRTPDGTFEEWDYLKYNYCGELTVESRSDVTITFAFKDFGSNKKPSYCCDVLMDMIELIPITEE</sequence>
<gene>
    <name evidence="2" type="ORF">EDD80_11065</name>
</gene>
<dbReference type="InterPro" id="IPR050904">
    <property type="entry name" value="Adhesion/Biosynth-related"/>
</dbReference>
<accession>A0A4R3KN59</accession>
<dbReference type="Proteomes" id="UP000295807">
    <property type="component" value="Unassembled WGS sequence"/>
</dbReference>
<name>A0A4R3KN59_9SPHI</name>
<protein>
    <submittedName>
        <fullName evidence="2">Putative surface protein with fasciclin (FAS1) repeats</fullName>
    </submittedName>
</protein>
<evidence type="ECO:0000313" key="3">
    <source>
        <dbReference type="Proteomes" id="UP000295807"/>
    </source>
</evidence>
<dbReference type="AlphaFoldDB" id="A0A4R3KN59"/>
<dbReference type="PANTHER" id="PTHR10900">
    <property type="entry name" value="PERIOSTIN-RELATED"/>
    <property type="match status" value="1"/>
</dbReference>